<dbReference type="EMBL" id="CP094929">
    <property type="protein sequence ID" value="UOM49565.1"/>
    <property type="molecule type" value="Genomic_DNA"/>
</dbReference>
<sequence length="53" mass="6080">MMKVFAMFDHLGTTSITMAGGQQLLIQTTLPPEVRKVLYYLVPPYEKAFERSM</sequence>
<keyword evidence="2" id="KW-1185">Reference proteome</keyword>
<evidence type="ECO:0000313" key="1">
    <source>
        <dbReference type="EMBL" id="UOM49565.1"/>
    </source>
</evidence>
<organism evidence="1 2">
    <name type="scientific">Sphaerochaeta associata</name>
    <dbReference type="NCBI Taxonomy" id="1129264"/>
    <lineage>
        <taxon>Bacteria</taxon>
        <taxon>Pseudomonadati</taxon>
        <taxon>Spirochaetota</taxon>
        <taxon>Spirochaetia</taxon>
        <taxon>Spirochaetales</taxon>
        <taxon>Sphaerochaetaceae</taxon>
        <taxon>Sphaerochaeta</taxon>
    </lineage>
</organism>
<proteinExistence type="predicted"/>
<reference evidence="2" key="1">
    <citation type="journal article" date="2024" name="J Bioinform Genom">
        <title>Complete genome sequence of the type strain bacterium Sphaerochaeta associata GLS2t (VKM B-2742)t.</title>
        <authorList>
            <person name="Troshina O.Y."/>
            <person name="Tepeeva A.N."/>
            <person name="Arzamasceva V.O."/>
            <person name="Whitman W.B."/>
            <person name="Varghese N."/>
            <person name="Shapiro N."/>
            <person name="Woyke T."/>
            <person name="Kripides N.C."/>
            <person name="Vasilenko O.V."/>
        </authorList>
    </citation>
    <scope>NUCLEOTIDE SEQUENCE [LARGE SCALE GENOMIC DNA]</scope>
    <source>
        <strain evidence="2">GLS2T</strain>
    </source>
</reference>
<dbReference type="RefSeq" id="WP_244770959.1">
    <property type="nucleotide sequence ID" value="NZ_CP094929.1"/>
</dbReference>
<gene>
    <name evidence="1" type="ORF">MUG09_08360</name>
</gene>
<evidence type="ECO:0000313" key="2">
    <source>
        <dbReference type="Proteomes" id="UP000829708"/>
    </source>
</evidence>
<name>A0ABY4D5Y0_9SPIR</name>
<dbReference type="Proteomes" id="UP000829708">
    <property type="component" value="Chromosome"/>
</dbReference>
<accession>A0ABY4D5Y0</accession>
<protein>
    <submittedName>
        <fullName evidence="1">Uncharacterized protein</fullName>
    </submittedName>
</protein>